<evidence type="ECO:0000256" key="1">
    <source>
        <dbReference type="SAM" id="MobiDB-lite"/>
    </source>
</evidence>
<feature type="region of interest" description="Disordered" evidence="1">
    <location>
        <begin position="220"/>
        <end position="255"/>
    </location>
</feature>
<keyword evidence="4" id="KW-1185">Reference proteome</keyword>
<accession>A0A9P0AIH1</accession>
<evidence type="ECO:0000256" key="2">
    <source>
        <dbReference type="SAM" id="SignalP"/>
    </source>
</evidence>
<protein>
    <submittedName>
        <fullName evidence="3">Uncharacterized protein</fullName>
    </submittedName>
</protein>
<sequence>MRIPVTAVFLVFSVLDLPSFPIAAGSESGSNASKTKWWNWGRERLSKTLSQGSSITKFYRQKRPEGAAKVERSVSRANEWLKIQKQTDDSKLREQVLLIEKKLIKYFAQESVDGSLLLADTVDERRIFELQSKLDLSNPAPNMPDHFHMTLTDEEKGKETDVPHLGRHCIRRCLHIYGYVFAPLQDGCKAEFTLDRDTQTKGKGVIIPVTDGIIEYQGELGEAPAEPYPKPKGRKGGKGGKGGNTPSPSPPHFSLLRKDLSISISPSRSPPRDLPNERRLVRQDSFNNVMCRCKTREDLGALFQDNRIDVRGFEKSKIKSSHEALKKLRSNFNKKKNVINLLGHREAMGLIYVQMSKGLKPERKINVMDDNSRTTVMEAMGVDTNGLTLSNTLRGYKTPFSKYQGNYWWDVQI</sequence>
<dbReference type="AlphaFoldDB" id="A0A9P0AIH1"/>
<reference evidence="3" key="1">
    <citation type="submission" date="2021-12" db="EMBL/GenBank/DDBJ databases">
        <authorList>
            <person name="King R."/>
        </authorList>
    </citation>
    <scope>NUCLEOTIDE SEQUENCE</scope>
</reference>
<organism evidence="3 4">
    <name type="scientific">Bemisia tabaci</name>
    <name type="common">Sweetpotato whitefly</name>
    <name type="synonym">Aleurodes tabaci</name>
    <dbReference type="NCBI Taxonomy" id="7038"/>
    <lineage>
        <taxon>Eukaryota</taxon>
        <taxon>Metazoa</taxon>
        <taxon>Ecdysozoa</taxon>
        <taxon>Arthropoda</taxon>
        <taxon>Hexapoda</taxon>
        <taxon>Insecta</taxon>
        <taxon>Pterygota</taxon>
        <taxon>Neoptera</taxon>
        <taxon>Paraneoptera</taxon>
        <taxon>Hemiptera</taxon>
        <taxon>Sternorrhyncha</taxon>
        <taxon>Aleyrodoidea</taxon>
        <taxon>Aleyrodidae</taxon>
        <taxon>Aleyrodinae</taxon>
        <taxon>Bemisia</taxon>
    </lineage>
</organism>
<evidence type="ECO:0000313" key="3">
    <source>
        <dbReference type="EMBL" id="CAH0392473.1"/>
    </source>
</evidence>
<feature type="signal peptide" evidence="2">
    <location>
        <begin position="1"/>
        <end position="25"/>
    </location>
</feature>
<dbReference type="EMBL" id="OU963867">
    <property type="protein sequence ID" value="CAH0392473.1"/>
    <property type="molecule type" value="Genomic_DNA"/>
</dbReference>
<evidence type="ECO:0000313" key="4">
    <source>
        <dbReference type="Proteomes" id="UP001152759"/>
    </source>
</evidence>
<keyword evidence="2" id="KW-0732">Signal</keyword>
<feature type="chain" id="PRO_5040300199" evidence="2">
    <location>
        <begin position="26"/>
        <end position="413"/>
    </location>
</feature>
<proteinExistence type="predicted"/>
<name>A0A9P0AIH1_BEMTA</name>
<gene>
    <name evidence="3" type="ORF">BEMITA_LOCUS10990</name>
</gene>
<dbReference type="Proteomes" id="UP001152759">
    <property type="component" value="Chromosome 6"/>
</dbReference>